<evidence type="ECO:0000313" key="1">
    <source>
        <dbReference type="EMBL" id="RSM91580.1"/>
    </source>
</evidence>
<name>A0A428ZU34_KIBAR</name>
<comment type="caution">
    <text evidence="1">The sequence shown here is derived from an EMBL/GenBank/DDBJ whole genome shotgun (WGS) entry which is preliminary data.</text>
</comment>
<dbReference type="InterPro" id="IPR013320">
    <property type="entry name" value="ConA-like_dom_sf"/>
</dbReference>
<dbReference type="Pfam" id="PF01828">
    <property type="entry name" value="Peptidase_A4"/>
    <property type="match status" value="1"/>
</dbReference>
<dbReference type="GO" id="GO:0070007">
    <property type="term" value="F:glutamic-type endopeptidase activity"/>
    <property type="evidence" value="ECO:0007669"/>
    <property type="project" value="InterPro"/>
</dbReference>
<dbReference type="Gene3D" id="2.60.120.700">
    <property type="entry name" value="Peptidase G1"/>
    <property type="match status" value="1"/>
</dbReference>
<accession>A0A428ZU34</accession>
<dbReference type="GO" id="GO:0006508">
    <property type="term" value="P:proteolysis"/>
    <property type="evidence" value="ECO:0007669"/>
    <property type="project" value="InterPro"/>
</dbReference>
<sequence length="318" mass="34563">MTDNVLSVSSGTNSPTDQRKRRFTLLYTFQGRDCDELLDQSSRAMTDVTVFPPAPAGFDALTASRTDLMRYGLPQRPDPRTHPVPAALWEQRARRYQSYEHLEPRLTPATEPADPTIAELPELMSCGFELFSNSAPITMFSGTWTVPNLNYTTGIGQLPNSFRTFFGLGFLDVHVLMSVDPAQSVTSVITIHTGAQVGLPVRPGDTISATLCLLTNETATAHYFLANQTTKQTVNVQMETGFPPAVTINAGVSRGLVADRPSPLAKFGAVYFDELTASASGPTVLLTNGTPTTMVDFDGKKLATPVRLNDFTFKVVHG</sequence>
<gene>
    <name evidence="1" type="ORF">DMH04_00880</name>
</gene>
<proteinExistence type="predicted"/>
<evidence type="ECO:0000313" key="2">
    <source>
        <dbReference type="Proteomes" id="UP000287547"/>
    </source>
</evidence>
<dbReference type="SUPFAM" id="SSF49899">
    <property type="entry name" value="Concanavalin A-like lectins/glucanases"/>
    <property type="match status" value="1"/>
</dbReference>
<reference evidence="1 2" key="1">
    <citation type="submission" date="2018-05" db="EMBL/GenBank/DDBJ databases">
        <title>Evolution of GPA BGCs.</title>
        <authorList>
            <person name="Waglechner N."/>
            <person name="Wright G.D."/>
        </authorList>
    </citation>
    <scope>NUCLEOTIDE SEQUENCE [LARGE SCALE GENOMIC DNA]</scope>
    <source>
        <strain evidence="1 2">A82846</strain>
    </source>
</reference>
<dbReference type="InterPro" id="IPR038656">
    <property type="entry name" value="Peptidase_G1_sf"/>
</dbReference>
<dbReference type="InterPro" id="IPR000250">
    <property type="entry name" value="Peptidase_G1"/>
</dbReference>
<dbReference type="Proteomes" id="UP000287547">
    <property type="component" value="Unassembled WGS sequence"/>
</dbReference>
<dbReference type="AlphaFoldDB" id="A0A428ZU34"/>
<dbReference type="OrthoDB" id="4863521at2"/>
<organism evidence="1 2">
    <name type="scientific">Kibdelosporangium aridum</name>
    <dbReference type="NCBI Taxonomy" id="2030"/>
    <lineage>
        <taxon>Bacteria</taxon>
        <taxon>Bacillati</taxon>
        <taxon>Actinomycetota</taxon>
        <taxon>Actinomycetes</taxon>
        <taxon>Pseudonocardiales</taxon>
        <taxon>Pseudonocardiaceae</taxon>
        <taxon>Kibdelosporangium</taxon>
    </lineage>
</organism>
<dbReference type="EMBL" id="QHKI01000001">
    <property type="protein sequence ID" value="RSM91580.1"/>
    <property type="molecule type" value="Genomic_DNA"/>
</dbReference>
<protein>
    <submittedName>
        <fullName evidence="1">Uncharacterized protein</fullName>
    </submittedName>
</protein>